<feature type="domain" description="Ig-like" evidence="2">
    <location>
        <begin position="31"/>
        <end position="111"/>
    </location>
</feature>
<gene>
    <name evidence="3" type="ORF">AB205_0107270</name>
</gene>
<proteinExistence type="predicted"/>
<name>A0A2G9QMX2_AQUCT</name>
<dbReference type="InterPro" id="IPR013783">
    <property type="entry name" value="Ig-like_fold"/>
</dbReference>
<dbReference type="InterPro" id="IPR007110">
    <property type="entry name" value="Ig-like_dom"/>
</dbReference>
<feature type="signal peptide" evidence="1">
    <location>
        <begin position="1"/>
        <end position="23"/>
    </location>
</feature>
<dbReference type="CDD" id="cd00096">
    <property type="entry name" value="Ig"/>
    <property type="match status" value="1"/>
</dbReference>
<dbReference type="SMART" id="SM00409">
    <property type="entry name" value="IG"/>
    <property type="match status" value="2"/>
</dbReference>
<organism evidence="3 4">
    <name type="scientific">Aquarana catesbeiana</name>
    <name type="common">American bullfrog</name>
    <name type="synonym">Rana catesbeiana</name>
    <dbReference type="NCBI Taxonomy" id="8400"/>
    <lineage>
        <taxon>Eukaryota</taxon>
        <taxon>Metazoa</taxon>
        <taxon>Chordata</taxon>
        <taxon>Craniata</taxon>
        <taxon>Vertebrata</taxon>
        <taxon>Euteleostomi</taxon>
        <taxon>Amphibia</taxon>
        <taxon>Batrachia</taxon>
        <taxon>Anura</taxon>
        <taxon>Neobatrachia</taxon>
        <taxon>Ranoidea</taxon>
        <taxon>Ranidae</taxon>
        <taxon>Aquarana</taxon>
    </lineage>
</organism>
<dbReference type="OrthoDB" id="8657369at2759"/>
<keyword evidence="1" id="KW-0732">Signal</keyword>
<evidence type="ECO:0000313" key="4">
    <source>
        <dbReference type="Proteomes" id="UP000228934"/>
    </source>
</evidence>
<evidence type="ECO:0000259" key="2">
    <source>
        <dbReference type="PROSITE" id="PS50835"/>
    </source>
</evidence>
<dbReference type="Proteomes" id="UP000228934">
    <property type="component" value="Unassembled WGS sequence"/>
</dbReference>
<dbReference type="SUPFAM" id="SSF48726">
    <property type="entry name" value="Immunoglobulin"/>
    <property type="match status" value="2"/>
</dbReference>
<dbReference type="PANTHER" id="PTHR11422:SF0">
    <property type="entry name" value="T-CELL SURFACE GLYCOPROTEIN CD4"/>
    <property type="match status" value="1"/>
</dbReference>
<dbReference type="InterPro" id="IPR003598">
    <property type="entry name" value="Ig_sub2"/>
</dbReference>
<dbReference type="SMART" id="SM00408">
    <property type="entry name" value="IGc2"/>
    <property type="match status" value="1"/>
</dbReference>
<dbReference type="PANTHER" id="PTHR11422">
    <property type="entry name" value="T-CELL SURFACE GLYCOPROTEIN CD4"/>
    <property type="match status" value="1"/>
</dbReference>
<dbReference type="AlphaFoldDB" id="A0A2G9QMX2"/>
<dbReference type="InterPro" id="IPR036179">
    <property type="entry name" value="Ig-like_dom_sf"/>
</dbReference>
<accession>A0A2G9QMX2</accession>
<dbReference type="PROSITE" id="PS50835">
    <property type="entry name" value="IG_LIKE"/>
    <property type="match status" value="1"/>
</dbReference>
<dbReference type="InterPro" id="IPR003599">
    <property type="entry name" value="Ig_sub"/>
</dbReference>
<feature type="chain" id="PRO_5013769129" description="Ig-like domain-containing protein" evidence="1">
    <location>
        <begin position="24"/>
        <end position="200"/>
    </location>
</feature>
<protein>
    <recommendedName>
        <fullName evidence="2">Ig-like domain-containing protein</fullName>
    </recommendedName>
</protein>
<evidence type="ECO:0000256" key="1">
    <source>
        <dbReference type="SAM" id="SignalP"/>
    </source>
</evidence>
<dbReference type="EMBL" id="KV960581">
    <property type="protein sequence ID" value="PIO16451.1"/>
    <property type="molecule type" value="Genomic_DNA"/>
</dbReference>
<dbReference type="Gene3D" id="2.60.40.10">
    <property type="entry name" value="Immunoglobulins"/>
    <property type="match status" value="2"/>
</dbReference>
<dbReference type="Pfam" id="PF13927">
    <property type="entry name" value="Ig_3"/>
    <property type="match status" value="1"/>
</dbReference>
<evidence type="ECO:0000313" key="3">
    <source>
        <dbReference type="EMBL" id="PIO16451.1"/>
    </source>
</evidence>
<sequence>MKKLHGVSVCLLYLQTYLYLVSGESFIYQAGEPATLPCGVSPPGDIEWKKDGERLLKTGKSKSFGIAMKDKAEQQRFSVSENTNNLTISKLFFSDSGKYTCQRNAESQTVQLLVLQVEAVPSMTLLASENLILTLKYPPGTSPKVSWWKSREKIADGPNLKKDNVQIEDRGAYKVQVDMGNGLKKDFDLRIEVSGNVSRL</sequence>
<keyword evidence="4" id="KW-1185">Reference proteome</keyword>
<reference evidence="4" key="1">
    <citation type="journal article" date="2017" name="Nat. Commun.">
        <title>The North American bullfrog draft genome provides insight into hormonal regulation of long noncoding RNA.</title>
        <authorList>
            <person name="Hammond S.A."/>
            <person name="Warren R.L."/>
            <person name="Vandervalk B.P."/>
            <person name="Kucuk E."/>
            <person name="Khan H."/>
            <person name="Gibb E.A."/>
            <person name="Pandoh P."/>
            <person name="Kirk H."/>
            <person name="Zhao Y."/>
            <person name="Jones M."/>
            <person name="Mungall A.J."/>
            <person name="Coope R."/>
            <person name="Pleasance S."/>
            <person name="Moore R.A."/>
            <person name="Holt R.A."/>
            <person name="Round J.M."/>
            <person name="Ohora S."/>
            <person name="Walle B.V."/>
            <person name="Veldhoen N."/>
            <person name="Helbing C.C."/>
            <person name="Birol I."/>
        </authorList>
    </citation>
    <scope>NUCLEOTIDE SEQUENCE [LARGE SCALE GENOMIC DNA]</scope>
</reference>